<dbReference type="GO" id="GO:0015937">
    <property type="term" value="P:coenzyme A biosynthetic process"/>
    <property type="evidence" value="ECO:0007669"/>
    <property type="project" value="UniProtKB-ARBA"/>
</dbReference>
<evidence type="ECO:0000313" key="2">
    <source>
        <dbReference type="EMBL" id="HHJ52495.1"/>
    </source>
</evidence>
<dbReference type="InterPro" id="IPR007085">
    <property type="entry name" value="DNA/pantothenate-metab_flavo_C"/>
</dbReference>
<comment type="caution">
    <text evidence="2">The sequence shown here is derived from an EMBL/GenBank/DDBJ whole genome shotgun (WGS) entry which is preliminary data.</text>
</comment>
<organism evidence="2">
    <name type="scientific">Caldithrix abyssi</name>
    <dbReference type="NCBI Taxonomy" id="187145"/>
    <lineage>
        <taxon>Bacteria</taxon>
        <taxon>Pseudomonadati</taxon>
        <taxon>Calditrichota</taxon>
        <taxon>Calditrichia</taxon>
        <taxon>Calditrichales</taxon>
        <taxon>Calditrichaceae</taxon>
        <taxon>Caldithrix</taxon>
    </lineage>
</organism>
<feature type="non-terminal residue" evidence="2">
    <location>
        <position position="307"/>
    </location>
</feature>
<dbReference type="SUPFAM" id="SSF102645">
    <property type="entry name" value="CoaB-like"/>
    <property type="match status" value="1"/>
</dbReference>
<name>A0A7V5PPH5_CALAY</name>
<reference evidence="2" key="1">
    <citation type="journal article" date="2020" name="mSystems">
        <title>Genome- and Community-Level Interaction Insights into Carbon Utilization and Element Cycling Functions of Hydrothermarchaeota in Hydrothermal Sediment.</title>
        <authorList>
            <person name="Zhou Z."/>
            <person name="Liu Y."/>
            <person name="Xu W."/>
            <person name="Pan J."/>
            <person name="Luo Z.H."/>
            <person name="Li M."/>
        </authorList>
    </citation>
    <scope>NUCLEOTIDE SEQUENCE [LARGE SCALE GENOMIC DNA]</scope>
    <source>
        <strain evidence="2">HyVt-527</strain>
    </source>
</reference>
<accession>A0A7V5PPH5</accession>
<sequence length="307" mass="33783">MTISSLTTGWKTPCGRWSGSSLKTKRKQGSGVTTTIIDETGGLLALFPEFFDVIWAQSKRVVFPAGEPYRSLLNAARRKFPQTELVTGREQATGESDLTVYAIKDLRSVSQAESDVLYFPILAQDERLPEDFAPNVVPLDSGREVLGHRAGHLVSLRDLIVKRRVPQSLTGKQVLVSAGPTAEDLDPVRYLTNRSSGKMGVALARAAFLRGAEVELVLGATTLEAPPHLNAIRVRSAQQMAQAVFNRFPQCHVYLGAAAVADYTPARIREHKIKKNDNGLTLELKRTTDIIKKLGEMKIRQFIVGFS</sequence>
<dbReference type="Proteomes" id="UP000886124">
    <property type="component" value="Unassembled WGS sequence"/>
</dbReference>
<dbReference type="InterPro" id="IPR035929">
    <property type="entry name" value="CoaB-like_sf"/>
</dbReference>
<dbReference type="GO" id="GO:0003824">
    <property type="term" value="F:catalytic activity"/>
    <property type="evidence" value="ECO:0007669"/>
    <property type="project" value="UniProtKB-ARBA"/>
</dbReference>
<feature type="domain" description="DNA/pantothenate metabolism flavoprotein C-terminal" evidence="1">
    <location>
        <begin position="169"/>
        <end position="307"/>
    </location>
</feature>
<dbReference type="AlphaFoldDB" id="A0A7V5PPH5"/>
<proteinExistence type="predicted"/>
<protein>
    <submittedName>
        <fullName evidence="2">Phosphopantothenoylcysteine decarboxylase</fullName>
    </submittedName>
</protein>
<gene>
    <name evidence="2" type="ORF">ENJ89_04820</name>
</gene>
<dbReference type="EMBL" id="DROD01000325">
    <property type="protein sequence ID" value="HHJ52495.1"/>
    <property type="molecule type" value="Genomic_DNA"/>
</dbReference>
<evidence type="ECO:0000259" key="1">
    <source>
        <dbReference type="Pfam" id="PF04127"/>
    </source>
</evidence>
<dbReference type="Pfam" id="PF04127">
    <property type="entry name" value="DFP"/>
    <property type="match status" value="1"/>
</dbReference>
<dbReference type="Gene3D" id="3.40.50.10300">
    <property type="entry name" value="CoaB-like"/>
    <property type="match status" value="1"/>
</dbReference>